<protein>
    <recommendedName>
        <fullName evidence="6">Dbl homology domain-containing protein</fullName>
    </recommendedName>
</protein>
<feature type="region of interest" description="Disordered" evidence="1">
    <location>
        <begin position="423"/>
        <end position="451"/>
    </location>
</feature>
<organism evidence="4 5">
    <name type="scientific">Rhizopus oryzae</name>
    <name type="common">Mucormycosis agent</name>
    <name type="synonym">Rhizopus arrhizus var. delemar</name>
    <dbReference type="NCBI Taxonomy" id="64495"/>
    <lineage>
        <taxon>Eukaryota</taxon>
        <taxon>Fungi</taxon>
        <taxon>Fungi incertae sedis</taxon>
        <taxon>Mucoromycota</taxon>
        <taxon>Mucoromycotina</taxon>
        <taxon>Mucoromycetes</taxon>
        <taxon>Mucorales</taxon>
        <taxon>Mucorineae</taxon>
        <taxon>Rhizopodaceae</taxon>
        <taxon>Rhizopus</taxon>
    </lineage>
</organism>
<dbReference type="InterPro" id="IPR000219">
    <property type="entry name" value="DH_dom"/>
</dbReference>
<dbReference type="SUPFAM" id="SSF50729">
    <property type="entry name" value="PH domain-like"/>
    <property type="match status" value="1"/>
</dbReference>
<dbReference type="PANTHER" id="PTHR12673">
    <property type="entry name" value="FACIOGENITAL DYSPLASIA PROTEIN"/>
    <property type="match status" value="1"/>
</dbReference>
<dbReference type="Proteomes" id="UP000716291">
    <property type="component" value="Unassembled WGS sequence"/>
</dbReference>
<evidence type="ECO:0000259" key="2">
    <source>
        <dbReference type="PROSITE" id="PS50003"/>
    </source>
</evidence>
<evidence type="ECO:0000256" key="1">
    <source>
        <dbReference type="SAM" id="MobiDB-lite"/>
    </source>
</evidence>
<dbReference type="InterPro" id="IPR055251">
    <property type="entry name" value="SOS1_NGEF_PH"/>
</dbReference>
<dbReference type="Pfam" id="PF22697">
    <property type="entry name" value="SOS1_NGEF_PH"/>
    <property type="match status" value="1"/>
</dbReference>
<evidence type="ECO:0000259" key="3">
    <source>
        <dbReference type="PROSITE" id="PS50010"/>
    </source>
</evidence>
<feature type="domain" description="DH" evidence="3">
    <location>
        <begin position="77"/>
        <end position="272"/>
    </location>
</feature>
<evidence type="ECO:0000313" key="4">
    <source>
        <dbReference type="EMBL" id="KAG1302935.1"/>
    </source>
</evidence>
<dbReference type="InterPro" id="IPR011993">
    <property type="entry name" value="PH-like_dom_sf"/>
</dbReference>
<dbReference type="SUPFAM" id="SSF48065">
    <property type="entry name" value="DBL homology domain (DH-domain)"/>
    <property type="match status" value="1"/>
</dbReference>
<dbReference type="Gene3D" id="1.20.900.10">
    <property type="entry name" value="Dbl homology (DH) domain"/>
    <property type="match status" value="1"/>
</dbReference>
<dbReference type="PROSITE" id="PS50010">
    <property type="entry name" value="DH_2"/>
    <property type="match status" value="1"/>
</dbReference>
<comment type="caution">
    <text evidence="4">The sequence shown here is derived from an EMBL/GenBank/DDBJ whole genome shotgun (WGS) entry which is preliminary data.</text>
</comment>
<dbReference type="GO" id="GO:0005737">
    <property type="term" value="C:cytoplasm"/>
    <property type="evidence" value="ECO:0007669"/>
    <property type="project" value="TreeGrafter"/>
</dbReference>
<evidence type="ECO:0000313" key="5">
    <source>
        <dbReference type="Proteomes" id="UP000716291"/>
    </source>
</evidence>
<dbReference type="InterPro" id="IPR035899">
    <property type="entry name" value="DBL_dom_sf"/>
</dbReference>
<dbReference type="InterPro" id="IPR051092">
    <property type="entry name" value="FYVE_RhoGEF_PH"/>
</dbReference>
<dbReference type="InterPro" id="IPR001849">
    <property type="entry name" value="PH_domain"/>
</dbReference>
<evidence type="ECO:0008006" key="6">
    <source>
        <dbReference type="Google" id="ProtNLM"/>
    </source>
</evidence>
<name>A0A9P6X1I0_RHIOR</name>
<accession>A0A9P6X1I0</accession>
<dbReference type="Gene3D" id="2.30.29.30">
    <property type="entry name" value="Pleckstrin-homology domain (PH domain)/Phosphotyrosine-binding domain (PTB)"/>
    <property type="match status" value="1"/>
</dbReference>
<gene>
    <name evidence="4" type="ORF">G6F64_010508</name>
</gene>
<reference evidence="4" key="1">
    <citation type="journal article" date="2020" name="Microb. Genom.">
        <title>Genetic diversity of clinical and environmental Mucorales isolates obtained from an investigation of mucormycosis cases among solid organ transplant recipients.</title>
        <authorList>
            <person name="Nguyen M.H."/>
            <person name="Kaul D."/>
            <person name="Muto C."/>
            <person name="Cheng S.J."/>
            <person name="Richter R.A."/>
            <person name="Bruno V.M."/>
            <person name="Liu G."/>
            <person name="Beyhan S."/>
            <person name="Sundermann A.J."/>
            <person name="Mounaud S."/>
            <person name="Pasculle A.W."/>
            <person name="Nierman W.C."/>
            <person name="Driscoll E."/>
            <person name="Cumbie R."/>
            <person name="Clancy C.J."/>
            <person name="Dupont C.L."/>
        </authorList>
    </citation>
    <scope>NUCLEOTIDE SEQUENCE</scope>
    <source>
        <strain evidence="4">GL11</strain>
    </source>
</reference>
<dbReference type="EMBL" id="JAANQT010002194">
    <property type="protein sequence ID" value="KAG1302935.1"/>
    <property type="molecule type" value="Genomic_DNA"/>
</dbReference>
<dbReference type="PROSITE" id="PS50003">
    <property type="entry name" value="PH_DOMAIN"/>
    <property type="match status" value="1"/>
</dbReference>
<dbReference type="PANTHER" id="PTHR12673:SF159">
    <property type="entry name" value="LD03170P"/>
    <property type="match status" value="1"/>
</dbReference>
<dbReference type="AlphaFoldDB" id="A0A9P6X1I0"/>
<proteinExistence type="predicted"/>
<dbReference type="SMART" id="SM00325">
    <property type="entry name" value="RhoGEF"/>
    <property type="match status" value="1"/>
</dbReference>
<keyword evidence="5" id="KW-1185">Reference proteome</keyword>
<dbReference type="GO" id="GO:0005085">
    <property type="term" value="F:guanyl-nucleotide exchange factor activity"/>
    <property type="evidence" value="ECO:0007669"/>
    <property type="project" value="InterPro"/>
</dbReference>
<dbReference type="Pfam" id="PF00621">
    <property type="entry name" value="RhoGEF"/>
    <property type="match status" value="1"/>
</dbReference>
<feature type="domain" description="PH" evidence="2">
    <location>
        <begin position="295"/>
        <end position="412"/>
    </location>
</feature>
<dbReference type="OrthoDB" id="660555at2759"/>
<feature type="compositionally biased region" description="Polar residues" evidence="1">
    <location>
        <begin position="439"/>
        <end position="451"/>
    </location>
</feature>
<sequence>MFSSNENYQQSVDKSTVRISDPSMISSQFSSMKLSDVSSSGFDLVVPGHDAEFDIIDSLDYDDVDTGLFDQEIMHQRREGFVQELHQTETMYVSILQLVEDLYLLPLRKNAKQSTFSFLGNKKSPITEREKAWLFCNIDDVLNVHKEILKSLKERLNIWGPTQILSDVILTWFPKIQKVYHIYLDNYSTMTSTFERLGRYQPFKKFSESAEKNLEKGTTLLDLLRAPVTCIVRYTKLLTALADSTATMHPDYTGLMQCKQRVQGLLEEFRPRVVDARNVDQVYEIHTCMADRPFGIRAERRLYLQDNFFQINKTSVEDRAYFLFSDMLVFAKRKSSSSLLYKGHIILERAKVRLLSKEEATGENHCIEIISSFQGVDSLNTTFMASPTAHIMKTSSENEQLKWKYYLESIVAKIDQMAMQQKVNGGKLTPPNSVRRPGTSLSNESTSSVTL</sequence>